<evidence type="ECO:0000256" key="2">
    <source>
        <dbReference type="ARBA" id="ARBA00022552"/>
    </source>
</evidence>
<dbReference type="EMBL" id="PHND01000001">
    <property type="protein sequence ID" value="PPE04879.1"/>
    <property type="molecule type" value="Genomic_DNA"/>
</dbReference>
<dbReference type="AlphaFoldDB" id="A0A8E2QYQ5"/>
<evidence type="ECO:0000313" key="7">
    <source>
        <dbReference type="EMBL" id="PPE04879.1"/>
    </source>
</evidence>
<dbReference type="GO" id="GO:0008168">
    <property type="term" value="F:methyltransferase activity"/>
    <property type="evidence" value="ECO:0007669"/>
    <property type="project" value="UniProtKB-KW"/>
</dbReference>
<dbReference type="Proteomes" id="UP000239010">
    <property type="component" value="Unassembled WGS sequence"/>
</dbReference>
<keyword evidence="4 7" id="KW-0808">Transferase</keyword>
<reference evidence="7 8" key="1">
    <citation type="submission" date="2017-11" db="EMBL/GenBank/DDBJ databases">
        <title>Genome sequence of Entomoplasma ellychniae ELCN-1 (ATCC 43707).</title>
        <authorList>
            <person name="Lo W.-S."/>
            <person name="Gasparich G.E."/>
            <person name="Kuo C.-H."/>
        </authorList>
    </citation>
    <scope>NUCLEOTIDE SEQUENCE [LARGE SCALE GENOMIC DNA]</scope>
    <source>
        <strain evidence="7 8">ELCN-1</strain>
    </source>
</reference>
<keyword evidence="8" id="KW-1185">Reference proteome</keyword>
<gene>
    <name evidence="7" type="primary">rsmI</name>
    <name evidence="7" type="ORF">EELLY_v1c05600</name>
</gene>
<dbReference type="InterPro" id="IPR014776">
    <property type="entry name" value="4pyrrole_Mease_sub2"/>
</dbReference>
<evidence type="ECO:0000256" key="5">
    <source>
        <dbReference type="ARBA" id="ARBA00022691"/>
    </source>
</evidence>
<dbReference type="CDD" id="cd11648">
    <property type="entry name" value="RsmI"/>
    <property type="match status" value="1"/>
</dbReference>
<dbReference type="SUPFAM" id="SSF53790">
    <property type="entry name" value="Tetrapyrrole methylase"/>
    <property type="match status" value="1"/>
</dbReference>
<evidence type="ECO:0000256" key="4">
    <source>
        <dbReference type="ARBA" id="ARBA00022679"/>
    </source>
</evidence>
<comment type="caution">
    <text evidence="7">The sequence shown here is derived from an EMBL/GenBank/DDBJ whole genome shotgun (WGS) entry which is preliminary data.</text>
</comment>
<dbReference type="InterPro" id="IPR014777">
    <property type="entry name" value="4pyrrole_Mease_sub1"/>
</dbReference>
<dbReference type="NCBIfam" id="TIGR00096">
    <property type="entry name" value="16S rRNA (cytidine(1402)-2'-O)-methyltransferase"/>
    <property type="match status" value="1"/>
</dbReference>
<dbReference type="InterPro" id="IPR000878">
    <property type="entry name" value="4pyrrol_Mease"/>
</dbReference>
<proteinExistence type="predicted"/>
<sequence>MNIQKTFKNDKPTVYLIGTPIGNLDDISLRALDTLKHVSYIFCEDTRTSSTFLKKHKISKPLISLHKFNEKERIKSIEDILRIGESIAIISDAGCPTISDPGALVVQELLAKDICNITSVNVGPAYMHAIVASGFVNNTNYFYGFIVNKSKTSKLNELKKILEHYTETIISFYESVHRIKDTINALSQLVESDSQILIARELTKINEEFIRGTVVEINEFIQSESFVEKGEFVIVLNNKKIVETTMSVEQILFNVNLLLQQGNKLKDACQVVSNQANLTKNEIYSIYIKNN</sequence>
<evidence type="ECO:0000256" key="1">
    <source>
        <dbReference type="ARBA" id="ARBA00022490"/>
    </source>
</evidence>
<evidence type="ECO:0000259" key="6">
    <source>
        <dbReference type="Pfam" id="PF00590"/>
    </source>
</evidence>
<keyword evidence="5" id="KW-0949">S-adenosyl-L-methionine</keyword>
<dbReference type="PROSITE" id="PS01296">
    <property type="entry name" value="RSMI"/>
    <property type="match status" value="1"/>
</dbReference>
<dbReference type="InterPro" id="IPR018063">
    <property type="entry name" value="SAM_MeTrfase_RsmI_CS"/>
</dbReference>
<dbReference type="Gene3D" id="3.30.950.10">
    <property type="entry name" value="Methyltransferase, Cobalt-precorrin-4 Transmethylase, Domain 2"/>
    <property type="match status" value="1"/>
</dbReference>
<keyword evidence="1" id="KW-0963">Cytoplasm</keyword>
<dbReference type="InterPro" id="IPR008189">
    <property type="entry name" value="rRNA_ssu_MeTfrase_I"/>
</dbReference>
<dbReference type="Pfam" id="PF00590">
    <property type="entry name" value="TP_methylase"/>
    <property type="match status" value="1"/>
</dbReference>
<dbReference type="PANTHER" id="PTHR46111">
    <property type="entry name" value="RIBOSOMAL RNA SMALL SUBUNIT METHYLTRANSFERASE I"/>
    <property type="match status" value="1"/>
</dbReference>
<accession>A0A8E2QYQ5</accession>
<dbReference type="GO" id="GO:0032259">
    <property type="term" value="P:methylation"/>
    <property type="evidence" value="ECO:0007669"/>
    <property type="project" value="UniProtKB-KW"/>
</dbReference>
<evidence type="ECO:0000256" key="3">
    <source>
        <dbReference type="ARBA" id="ARBA00022603"/>
    </source>
</evidence>
<organism evidence="7 8">
    <name type="scientific">Entomoplasma ellychniae</name>
    <dbReference type="NCBI Taxonomy" id="2114"/>
    <lineage>
        <taxon>Bacteria</taxon>
        <taxon>Bacillati</taxon>
        <taxon>Mycoplasmatota</taxon>
        <taxon>Mollicutes</taxon>
        <taxon>Entomoplasmatales</taxon>
        <taxon>Entomoplasmataceae</taxon>
        <taxon>Entomoplasma</taxon>
    </lineage>
</organism>
<protein>
    <submittedName>
        <fullName evidence="7">16S rRNA (Cytidine1402-2'-O)-methyltransferase</fullName>
    </submittedName>
</protein>
<evidence type="ECO:0000313" key="8">
    <source>
        <dbReference type="Proteomes" id="UP000239010"/>
    </source>
</evidence>
<dbReference type="PANTHER" id="PTHR46111:SF1">
    <property type="entry name" value="RIBOSOMAL RNA SMALL SUBUNIT METHYLTRANSFERASE I"/>
    <property type="match status" value="1"/>
</dbReference>
<dbReference type="InterPro" id="IPR035996">
    <property type="entry name" value="4pyrrol_Methylase_sf"/>
</dbReference>
<dbReference type="PIRSF" id="PIRSF005917">
    <property type="entry name" value="MTase_YraL"/>
    <property type="match status" value="1"/>
</dbReference>
<keyword evidence="2" id="KW-0698">rRNA processing</keyword>
<dbReference type="RefSeq" id="WP_104205962.1">
    <property type="nucleotide sequence ID" value="NZ_PHND01000001.1"/>
</dbReference>
<keyword evidence="3 7" id="KW-0489">Methyltransferase</keyword>
<name>A0A8E2QYQ5_9MOLU</name>
<dbReference type="GO" id="GO:0006364">
    <property type="term" value="P:rRNA processing"/>
    <property type="evidence" value="ECO:0007669"/>
    <property type="project" value="UniProtKB-KW"/>
</dbReference>
<feature type="domain" description="Tetrapyrrole methylase" evidence="6">
    <location>
        <begin position="13"/>
        <end position="217"/>
    </location>
</feature>
<dbReference type="Gene3D" id="3.40.1010.10">
    <property type="entry name" value="Cobalt-precorrin-4 Transmethylase, Domain 1"/>
    <property type="match status" value="1"/>
</dbReference>